<evidence type="ECO:0000313" key="1">
    <source>
        <dbReference type="EMBL" id="CAG8808969.1"/>
    </source>
</evidence>
<feature type="non-terminal residue" evidence="1">
    <location>
        <position position="358"/>
    </location>
</feature>
<keyword evidence="2" id="KW-1185">Reference proteome</keyword>
<protein>
    <submittedName>
        <fullName evidence="1">8025_t:CDS:1</fullName>
    </submittedName>
</protein>
<proteinExistence type="predicted"/>
<gene>
    <name evidence="1" type="ORF">RPERSI_LOCUS22753</name>
</gene>
<feature type="non-terminal residue" evidence="1">
    <location>
        <position position="1"/>
    </location>
</feature>
<dbReference type="Proteomes" id="UP000789920">
    <property type="component" value="Unassembled WGS sequence"/>
</dbReference>
<accession>A0ACA9RTT6</accession>
<evidence type="ECO:0000313" key="2">
    <source>
        <dbReference type="Proteomes" id="UP000789920"/>
    </source>
</evidence>
<name>A0ACA9RTT6_9GLOM</name>
<comment type="caution">
    <text evidence="1">The sequence shown here is derived from an EMBL/GenBank/DDBJ whole genome shotgun (WGS) entry which is preliminary data.</text>
</comment>
<reference evidence="1" key="1">
    <citation type="submission" date="2021-06" db="EMBL/GenBank/DDBJ databases">
        <authorList>
            <person name="Kallberg Y."/>
            <person name="Tangrot J."/>
            <person name="Rosling A."/>
        </authorList>
    </citation>
    <scope>NUCLEOTIDE SEQUENCE</scope>
    <source>
        <strain evidence="1">MA461A</strain>
    </source>
</reference>
<organism evidence="1 2">
    <name type="scientific">Racocetra persica</name>
    <dbReference type="NCBI Taxonomy" id="160502"/>
    <lineage>
        <taxon>Eukaryota</taxon>
        <taxon>Fungi</taxon>
        <taxon>Fungi incertae sedis</taxon>
        <taxon>Mucoromycota</taxon>
        <taxon>Glomeromycotina</taxon>
        <taxon>Glomeromycetes</taxon>
        <taxon>Diversisporales</taxon>
        <taxon>Gigasporaceae</taxon>
        <taxon>Racocetra</taxon>
    </lineage>
</organism>
<dbReference type="EMBL" id="CAJVQC010069514">
    <property type="protein sequence ID" value="CAG8808969.1"/>
    <property type="molecule type" value="Genomic_DNA"/>
</dbReference>
<sequence length="358" mass="41118">LGGAVSTLFMIVGCICEFFFIPLNTDNLLMLSRRLICLFIILAINTAPTYYIVIKARTTQISLIIGIVQLVISLLTTLTFATIPSASLFGRPSKCSQKYQTFKAYTASYPILNRTDRATSIGLWCCVFSCKMIESYFFLALSFKDPLKAMVNSRVLDCGDRLVEEYFPSSSEAERRILFFAQSLSTSIPNPLPVQNMPTFTVLTPHYSEKILLSLREVIREEDHNTRVTLIEYLKQLHPIEWDNFVKDTKFLAEERNLKTIPNQFENDYSRAKKNKKLDDLPFYSVGFKSSAPEFTLRTRIWASLRTQTLYRTISGFMNYSKAIKLLYSVENPQVSTIFSNNQEKLEEELNSMANRKF</sequence>